<proteinExistence type="predicted"/>
<reference evidence="4 5" key="1">
    <citation type="journal article" date="2021" name="Sci. Rep.">
        <title>The genome of the diatom Chaetoceros tenuissimus carries an ancient integrated fragment of an extant virus.</title>
        <authorList>
            <person name="Hongo Y."/>
            <person name="Kimura K."/>
            <person name="Takaki Y."/>
            <person name="Yoshida Y."/>
            <person name="Baba S."/>
            <person name="Kobayashi G."/>
            <person name="Nagasaki K."/>
            <person name="Hano T."/>
            <person name="Tomaru Y."/>
        </authorList>
    </citation>
    <scope>NUCLEOTIDE SEQUENCE [LARGE SCALE GENOMIC DNA]</scope>
    <source>
        <strain evidence="4 5">NIES-3715</strain>
    </source>
</reference>
<evidence type="ECO:0000256" key="1">
    <source>
        <dbReference type="ARBA" id="ARBA00001968"/>
    </source>
</evidence>
<dbReference type="GO" id="GO:0046872">
    <property type="term" value="F:metal ion binding"/>
    <property type="evidence" value="ECO:0007669"/>
    <property type="project" value="UniProtKB-KW"/>
</dbReference>
<comment type="caution">
    <text evidence="4">The sequence shown here is derived from an EMBL/GenBank/DDBJ whole genome shotgun (WGS) entry which is preliminary data.</text>
</comment>
<evidence type="ECO:0000313" key="5">
    <source>
        <dbReference type="Proteomes" id="UP001054902"/>
    </source>
</evidence>
<dbReference type="EMBL" id="BLLK01000057">
    <property type="protein sequence ID" value="GFH56882.1"/>
    <property type="molecule type" value="Genomic_DNA"/>
</dbReference>
<evidence type="ECO:0000259" key="3">
    <source>
        <dbReference type="Pfam" id="PF13359"/>
    </source>
</evidence>
<accession>A0AAD3HAP5</accession>
<dbReference type="AlphaFoldDB" id="A0AAD3HAP5"/>
<gene>
    <name evidence="4" type="ORF">CTEN210_13358</name>
</gene>
<sequence>MVGGVDEKTLQKWVWFMLEKINGLKPRIIRFTNRFQGWDGHTNALISVDGADFRISVPFSRIWYSHKFHGSGVRYEVALCIQTGLIVWTNGPYPCGKWSDITIFRHKLKKKLGRYEYAEADKGYRGDRQIASPDDFSEDSENEMKFDVRARHETVNKRMKDFAVLREKFRHHISKNDMSNHEVCFNSVAVVTQLNLHFKPLYPIYGYNLVYHEL</sequence>
<dbReference type="Proteomes" id="UP001054902">
    <property type="component" value="Unassembled WGS sequence"/>
</dbReference>
<protein>
    <recommendedName>
        <fullName evidence="3">DDE Tnp4 domain-containing protein</fullName>
    </recommendedName>
</protein>
<dbReference type="InterPro" id="IPR027806">
    <property type="entry name" value="HARBI1_dom"/>
</dbReference>
<dbReference type="Pfam" id="PF13359">
    <property type="entry name" value="DDE_Tnp_4"/>
    <property type="match status" value="1"/>
</dbReference>
<comment type="cofactor">
    <cofactor evidence="1">
        <name>a divalent metal cation</name>
        <dbReference type="ChEBI" id="CHEBI:60240"/>
    </cofactor>
</comment>
<evidence type="ECO:0000256" key="2">
    <source>
        <dbReference type="ARBA" id="ARBA00022723"/>
    </source>
</evidence>
<evidence type="ECO:0000313" key="4">
    <source>
        <dbReference type="EMBL" id="GFH56882.1"/>
    </source>
</evidence>
<organism evidence="4 5">
    <name type="scientific">Chaetoceros tenuissimus</name>
    <dbReference type="NCBI Taxonomy" id="426638"/>
    <lineage>
        <taxon>Eukaryota</taxon>
        <taxon>Sar</taxon>
        <taxon>Stramenopiles</taxon>
        <taxon>Ochrophyta</taxon>
        <taxon>Bacillariophyta</taxon>
        <taxon>Coscinodiscophyceae</taxon>
        <taxon>Chaetocerotophycidae</taxon>
        <taxon>Chaetocerotales</taxon>
        <taxon>Chaetocerotaceae</taxon>
        <taxon>Chaetoceros</taxon>
    </lineage>
</organism>
<name>A0AAD3HAP5_9STRA</name>
<keyword evidence="2" id="KW-0479">Metal-binding</keyword>
<feature type="domain" description="DDE Tnp4" evidence="3">
    <location>
        <begin position="48"/>
        <end position="177"/>
    </location>
</feature>
<keyword evidence="5" id="KW-1185">Reference proteome</keyword>